<evidence type="ECO:0000256" key="1">
    <source>
        <dbReference type="SAM" id="Phobius"/>
    </source>
</evidence>
<accession>A0AAV9KTW3</accession>
<protein>
    <submittedName>
        <fullName evidence="2">Uncharacterized protein</fullName>
    </submittedName>
</protein>
<evidence type="ECO:0000313" key="3">
    <source>
        <dbReference type="Proteomes" id="UP001311915"/>
    </source>
</evidence>
<keyword evidence="1" id="KW-1133">Transmembrane helix</keyword>
<keyword evidence="1" id="KW-0812">Transmembrane</keyword>
<gene>
    <name evidence="2" type="ORF">R3W88_014721</name>
</gene>
<comment type="caution">
    <text evidence="2">The sequence shown here is derived from an EMBL/GenBank/DDBJ whole genome shotgun (WGS) entry which is preliminary data.</text>
</comment>
<reference evidence="2 3" key="1">
    <citation type="submission" date="2023-10" db="EMBL/GenBank/DDBJ databases">
        <title>Genome-Wide Identification Analysis in wild type Solanum Pinnatisectum Reveals Some Genes Defensing Phytophthora Infestans.</title>
        <authorList>
            <person name="Sun C."/>
        </authorList>
    </citation>
    <scope>NUCLEOTIDE SEQUENCE [LARGE SCALE GENOMIC DNA]</scope>
    <source>
        <strain evidence="2">LQN</strain>
        <tissue evidence="2">Leaf</tissue>
    </source>
</reference>
<name>A0AAV9KTW3_9SOLN</name>
<keyword evidence="1" id="KW-0472">Membrane</keyword>
<sequence>MGYKPVVDICDAWLIYVKFAHPWHGNEIVIANANPHAMMILFLFVLPMVLQGMDLRTNPFQEGENDANQIASRLSIHELQCFDGVFTRMEAVGLEMVPRKGFQAFLGNKCSLKELPTEQHHVWMIVWSMGSLMMQGGANEYVAPFGELTSTLGIHQTTLARVLTLPTGPRSYRGKADHLATWRSLVHHRVDWVVVPRPPKVPVAPIKGQGAGFLVKAIGRITKSLGEPDSAHPLAHFWSLLGPSM</sequence>
<dbReference type="EMBL" id="JAWPEI010000009">
    <property type="protein sequence ID" value="KAK4716383.1"/>
    <property type="molecule type" value="Genomic_DNA"/>
</dbReference>
<keyword evidence="3" id="KW-1185">Reference proteome</keyword>
<evidence type="ECO:0000313" key="2">
    <source>
        <dbReference type="EMBL" id="KAK4716383.1"/>
    </source>
</evidence>
<dbReference type="AlphaFoldDB" id="A0AAV9KTW3"/>
<organism evidence="2 3">
    <name type="scientific">Solanum pinnatisectum</name>
    <name type="common">tansyleaf nightshade</name>
    <dbReference type="NCBI Taxonomy" id="50273"/>
    <lineage>
        <taxon>Eukaryota</taxon>
        <taxon>Viridiplantae</taxon>
        <taxon>Streptophyta</taxon>
        <taxon>Embryophyta</taxon>
        <taxon>Tracheophyta</taxon>
        <taxon>Spermatophyta</taxon>
        <taxon>Magnoliopsida</taxon>
        <taxon>eudicotyledons</taxon>
        <taxon>Gunneridae</taxon>
        <taxon>Pentapetalae</taxon>
        <taxon>asterids</taxon>
        <taxon>lamiids</taxon>
        <taxon>Solanales</taxon>
        <taxon>Solanaceae</taxon>
        <taxon>Solanoideae</taxon>
        <taxon>Solaneae</taxon>
        <taxon>Solanum</taxon>
    </lineage>
</organism>
<proteinExistence type="predicted"/>
<feature type="transmembrane region" description="Helical" evidence="1">
    <location>
        <begin position="28"/>
        <end position="50"/>
    </location>
</feature>
<dbReference type="Proteomes" id="UP001311915">
    <property type="component" value="Unassembled WGS sequence"/>
</dbReference>